<dbReference type="HOGENOM" id="CLU_508775_0_0_10"/>
<dbReference type="eggNOG" id="ENOG502Z8TT">
    <property type="taxonomic scope" value="Bacteria"/>
</dbReference>
<organism evidence="1 2">
    <name type="scientific">Gillisia limnaea (strain DSM 15749 / LMG 21470 / R-8282)</name>
    <dbReference type="NCBI Taxonomy" id="865937"/>
    <lineage>
        <taxon>Bacteria</taxon>
        <taxon>Pseudomonadati</taxon>
        <taxon>Bacteroidota</taxon>
        <taxon>Flavobacteriia</taxon>
        <taxon>Flavobacteriales</taxon>
        <taxon>Flavobacteriaceae</taxon>
        <taxon>Gillisia</taxon>
    </lineage>
</organism>
<evidence type="ECO:0000313" key="1">
    <source>
        <dbReference type="EMBL" id="EHQ01697.1"/>
    </source>
</evidence>
<name>H2BUP2_GILLR</name>
<dbReference type="OrthoDB" id="1397767at2"/>
<dbReference type="RefSeq" id="WP_006988019.1">
    <property type="nucleotide sequence ID" value="NZ_JH594606.1"/>
</dbReference>
<dbReference type="EMBL" id="JH594606">
    <property type="protein sequence ID" value="EHQ01697.1"/>
    <property type="molecule type" value="Genomic_DNA"/>
</dbReference>
<gene>
    <name evidence="1" type="ORF">Gilli_1014</name>
</gene>
<dbReference type="Proteomes" id="UP000003844">
    <property type="component" value="Unassembled WGS sequence"/>
</dbReference>
<proteinExistence type="predicted"/>
<protein>
    <submittedName>
        <fullName evidence="1">Uncharacterized protein</fullName>
    </submittedName>
</protein>
<reference evidence="2" key="1">
    <citation type="journal article" date="2012" name="Stand. Genomic Sci.">
        <title>Genome sequence of the Antarctic rhodopsins-containing flavobacterium Gillisia limnaea type strain (R-8282(T)).</title>
        <authorList>
            <person name="Riedel T."/>
            <person name="Held B."/>
            <person name="Nolan M."/>
            <person name="Lucas S."/>
            <person name="Lapidus A."/>
            <person name="Tice H."/>
            <person name="Del Rio T.G."/>
            <person name="Cheng J.F."/>
            <person name="Han C."/>
            <person name="Tapia R."/>
            <person name="Goodwin L.A."/>
            <person name="Pitluck S."/>
            <person name="Liolios K."/>
            <person name="Mavromatis K."/>
            <person name="Pagani I."/>
            <person name="Ivanova N."/>
            <person name="Mikhailova N."/>
            <person name="Pati A."/>
            <person name="Chen A."/>
            <person name="Palaniappan K."/>
            <person name="Land M."/>
            <person name="Rohde M."/>
            <person name="Tindall B.J."/>
            <person name="Detter J.C."/>
            <person name="Goker M."/>
            <person name="Bristow J."/>
            <person name="Eisen J.A."/>
            <person name="Markowitz V."/>
            <person name="Hugenholtz P."/>
            <person name="Kyrpides N.C."/>
            <person name="Klenk H.P."/>
            <person name="Woyke T."/>
        </authorList>
    </citation>
    <scope>NUCLEOTIDE SEQUENCE [LARGE SCALE GENOMIC DNA]</scope>
    <source>
        <strain evidence="2">DSM 15749 / LMG 21470 / R-8282</strain>
    </source>
</reference>
<sequence>MKKSYFSCMMGLLAAFFLLITCSPNPFFFRSNYTDTNSLIHQREKLQEEQFLKAHLKNGEVHIFREMWAVDTIQDLVIGKGSSYDFNRKKISEGQISIQIDSVAIFETNSKLEGTEKKRIRALGILAGVDVAIGVFCLTNPKACFGSCPTFYIDAQDNFHYADAEGFSTAISPSMEYSDIDALNPQFINENSFSITMKNEALETHVVNSVNLIAFPLQKDERVHQSPQDEFYLCRNIYSLKKAVGKEGEITGLLQQADRKERFSLADEENLSSREEIFLTFEDVKKPESLGLSLSFRQTLMTTYFIYSAMGYMGDEVGDIFARIETSDSTAEKLKNGIKKELGKIDIYVWNPKKEDWEFQAGFYETGPIAFNRQILPFSSSVTGEEIKVKLVLNKGLWRLDQVELTNIVKKVEPEVLDVCEVKKKGITDAVAKAEILGDERYLISMPGNEYQFIFEVPGAPQEYELFLVSGGYYIEWMRESWIKEKDILKLKQMVDNPSRYLKEEAKSYKEYERSMEQEFWNSKIDTKNFPHYGT</sequence>
<dbReference type="STRING" id="865937.Gilli_1014"/>
<evidence type="ECO:0000313" key="2">
    <source>
        <dbReference type="Proteomes" id="UP000003844"/>
    </source>
</evidence>
<dbReference type="AlphaFoldDB" id="H2BUP2"/>
<keyword evidence="2" id="KW-1185">Reference proteome</keyword>
<accession>H2BUP2</accession>